<dbReference type="InterPro" id="IPR038631">
    <property type="entry name" value="Glycoprot_B_PH2_sf"/>
</dbReference>
<keyword evidence="1" id="KW-1032">Host cell membrane</keyword>
<evidence type="ECO:0000256" key="12">
    <source>
        <dbReference type="ARBA" id="ARBA00023136"/>
    </source>
</evidence>
<proteinExistence type="inferred from homology"/>
<dbReference type="InterPro" id="IPR055341">
    <property type="entry name" value="Glycoprotein_B_ecto_C"/>
</dbReference>
<evidence type="ECO:0000259" key="20">
    <source>
        <dbReference type="Pfam" id="PF17417"/>
    </source>
</evidence>
<feature type="region of interest" description="Disordered" evidence="16">
    <location>
        <begin position="23"/>
        <end position="64"/>
    </location>
</feature>
<feature type="region of interest" description="Disordered" evidence="16">
    <location>
        <begin position="838"/>
        <end position="879"/>
    </location>
</feature>
<keyword evidence="9" id="KW-0261">Viral envelope protein</keyword>
<feature type="domain" description="Herpesvirus Glycoprotein B PH-like" evidence="20">
    <location>
        <begin position="329"/>
        <end position="426"/>
    </location>
</feature>
<accession>D2X8D9</accession>
<evidence type="ECO:0000259" key="18">
    <source>
        <dbReference type="Pfam" id="PF00606"/>
    </source>
</evidence>
<dbReference type="Pfam" id="PF17417">
    <property type="entry name" value="Glycoprot_B_PH2"/>
    <property type="match status" value="1"/>
</dbReference>
<evidence type="ECO:0000256" key="7">
    <source>
        <dbReference type="ARBA" id="ARBA00022844"/>
    </source>
</evidence>
<dbReference type="Gene3D" id="1.20.5.1890">
    <property type="match status" value="1"/>
</dbReference>
<dbReference type="InterPro" id="IPR035381">
    <property type="entry name" value="Glycoprot_B_PH2"/>
</dbReference>
<evidence type="ECO:0000256" key="8">
    <source>
        <dbReference type="ARBA" id="ARBA00022870"/>
    </source>
</evidence>
<keyword evidence="11" id="KW-1039">Host endosome</keyword>
<evidence type="ECO:0000256" key="15">
    <source>
        <dbReference type="ARBA" id="ARBA00023296"/>
    </source>
</evidence>
<feature type="domain" description="Herpesvirus glycoprotein B ectodomain C-terminal" evidence="18">
    <location>
        <begin position="461"/>
        <end position="680"/>
    </location>
</feature>
<keyword evidence="12 17" id="KW-0472">Membrane</keyword>
<evidence type="ECO:0000256" key="9">
    <source>
        <dbReference type="ARBA" id="ARBA00022879"/>
    </source>
</evidence>
<keyword evidence="8" id="KW-1043">Host membrane</keyword>
<keyword evidence="5" id="KW-1161">Viral attachment to host cell</keyword>
<evidence type="ECO:0000256" key="17">
    <source>
        <dbReference type="SAM" id="Phobius"/>
    </source>
</evidence>
<protein>
    <submittedName>
        <fullName evidence="21">Glycoprotein B</fullName>
    </submittedName>
</protein>
<dbReference type="GO" id="GO:0019062">
    <property type="term" value="P:virion attachment to host cell"/>
    <property type="evidence" value="ECO:0007669"/>
    <property type="project" value="UniProtKB-KW"/>
</dbReference>
<dbReference type="Gene3D" id="2.30.29.100">
    <property type="match status" value="2"/>
</dbReference>
<dbReference type="Pfam" id="PF00606">
    <property type="entry name" value="Glycoprotein_B"/>
    <property type="match status" value="1"/>
</dbReference>
<dbReference type="HAMAP" id="MF_04032">
    <property type="entry name" value="HSV_GB"/>
    <property type="match status" value="1"/>
</dbReference>
<evidence type="ECO:0000256" key="5">
    <source>
        <dbReference type="ARBA" id="ARBA00022804"/>
    </source>
</evidence>
<evidence type="ECO:0000256" key="16">
    <source>
        <dbReference type="SAM" id="MobiDB-lite"/>
    </source>
</evidence>
<evidence type="ECO:0000256" key="6">
    <source>
        <dbReference type="ARBA" id="ARBA00022812"/>
    </source>
</evidence>
<evidence type="ECO:0000256" key="1">
    <source>
        <dbReference type="ARBA" id="ARBA00022511"/>
    </source>
</evidence>
<dbReference type="Pfam" id="PF17416">
    <property type="entry name" value="Glycoprot_B_PH1"/>
    <property type="match status" value="1"/>
</dbReference>
<evidence type="ECO:0000259" key="19">
    <source>
        <dbReference type="Pfam" id="PF17416"/>
    </source>
</evidence>
<keyword evidence="7" id="KW-0946">Virion</keyword>
<evidence type="ECO:0000256" key="11">
    <source>
        <dbReference type="ARBA" id="ARBA00023046"/>
    </source>
</evidence>
<evidence type="ECO:0000256" key="4">
    <source>
        <dbReference type="ARBA" id="ARBA00022729"/>
    </source>
</evidence>
<dbReference type="GO" id="GO:0046718">
    <property type="term" value="P:symbiont entry into host cell"/>
    <property type="evidence" value="ECO:0007669"/>
    <property type="project" value="UniProtKB-KW"/>
</dbReference>
<dbReference type="Gene3D" id="2.30.30.1230">
    <property type="match status" value="1"/>
</dbReference>
<name>D2X8D9_9BETA</name>
<keyword evidence="4" id="KW-0732">Signal</keyword>
<dbReference type="GO" id="GO:0019031">
    <property type="term" value="C:viral envelope"/>
    <property type="evidence" value="ECO:0007669"/>
    <property type="project" value="UniProtKB-KW"/>
</dbReference>
<keyword evidence="14" id="KW-0325">Glycoprotein</keyword>
<evidence type="ECO:0000256" key="13">
    <source>
        <dbReference type="ARBA" id="ARBA00023157"/>
    </source>
</evidence>
<evidence type="ECO:0000256" key="14">
    <source>
        <dbReference type="ARBA" id="ARBA00023180"/>
    </source>
</evidence>
<sequence>MWTGSVTAISCLVVFMNSAYAAATPTTPSPSTRVDGSTSGAKTPTQNGATDGVTTTRPYVNETHLRGNDTTVNYPYRVCMALSTDLVRFGKTIECAAHTPKTPIEEGIMVVYKIDIIPHTFKVLTYYKNLRFQRSYTGFYEYFLLGTSVTKLAIPSYEIDLINKDGNCYSAVSREMSGRTYISYHNDVEENKTMSLMLDDYSSVSSVRYVTTKEFEHKPTTTFLYKESCAINCIVTITRARSKIPYDFFVLSSGEVVEISPFYNGSNEERFEENTAMFWIRQNYTMREHFGDQDDDVGKRKVRMMAFLEKPDMTIAWEVHDKKNVTCTWKRWQTVNKAIRTDQGNSFHFASKSLTATFVTGKQNVSYNASGSEYTCVKEEFLQEIERVYQEEYNETHDKIGYPEMYITNAGLLVFWQRISPKSLQALEGFANNISAGNVSANGTSHTRRRRSLDVDNVSTDISYAQLQFTYDVLREYINQALRNILDAWCLDQKRTAEVLKELSKINPSNILSAVYDKPVTARLAGDVIAMSSCIEVDQNSVNILKDMRIFDGDKVVNCYSRPQVLFSFVNSTKVETGQLGENNEILLGTFRTEECESPSRKIFVAGKVGYEYREYVFKNVTDLDSIELIDTMIKLDIEPLENTDFNLLELYSRGEIKSSNVFNLEDIMREYNSQKQSVHFLISKVNDRTPAYLVGLDRFLQGLGFAGKGLGAVLGAVGGAVSSFVDAVASFLKNPFGGLLMILLAVGVVLIIWMLVRRQQAAARRPVEYFFPYATKTEDSGGDVTSADKPPPYEDVPKKSGVIGDGGGDVRNKDKKGGGVKSYSEGEALQMLKALQRLDENKRNASSSKKSKPDSGILSRLRKKRGYERVNQSSDVED</sequence>
<keyword evidence="2" id="KW-0945">Host-virus interaction</keyword>
<keyword evidence="15" id="KW-1160">Virus entry into host cell</keyword>
<keyword evidence="6" id="KW-1040">Host Golgi apparatus</keyword>
<evidence type="ECO:0000256" key="2">
    <source>
        <dbReference type="ARBA" id="ARBA00022581"/>
    </source>
</evidence>
<dbReference type="InterPro" id="IPR035377">
    <property type="entry name" value="Glycoprot_B_PH1"/>
</dbReference>
<feature type="region of interest" description="Disordered" evidence="16">
    <location>
        <begin position="780"/>
        <end position="826"/>
    </location>
</feature>
<evidence type="ECO:0000256" key="3">
    <source>
        <dbReference type="ARBA" id="ARBA00022692"/>
    </source>
</evidence>
<dbReference type="InterPro" id="IPR000234">
    <property type="entry name" value="Herpes_Glycoprot_B"/>
</dbReference>
<feature type="compositionally biased region" description="Basic and acidic residues" evidence="16">
    <location>
        <begin position="809"/>
        <end position="818"/>
    </location>
</feature>
<dbReference type="EMBL" id="GU018179">
    <property type="protein sequence ID" value="ADB44899.1"/>
    <property type="molecule type" value="Genomic_DNA"/>
</dbReference>
<keyword evidence="10 17" id="KW-1133">Transmembrane helix</keyword>
<reference evidence="21" key="1">
    <citation type="journal article" date="2009" name="Virol. J.">
        <title>Identification of a novel betaherpesvirus in Mus musculus.</title>
        <authorList>
            <person name="Teterina A."/>
            <person name="Richter D."/>
            <person name="Matuschka F.R."/>
            <person name="Ehlers B."/>
            <person name="Voigt S."/>
        </authorList>
    </citation>
    <scope>NUCLEOTIDE SEQUENCE</scope>
    <source>
        <strain evidence="21">English</strain>
    </source>
</reference>
<evidence type="ECO:0000256" key="10">
    <source>
        <dbReference type="ARBA" id="ARBA00022989"/>
    </source>
</evidence>
<feature type="compositionally biased region" description="Polar residues" evidence="16">
    <location>
        <begin position="34"/>
        <end position="58"/>
    </location>
</feature>
<dbReference type="Gene3D" id="6.10.250.3280">
    <property type="match status" value="1"/>
</dbReference>
<organism evidence="21">
    <name type="scientific">Murid betaherpesvirus 2</name>
    <name type="common">Rat cytomegalovirus</name>
    <dbReference type="NCBI Taxonomy" id="28304"/>
    <lineage>
        <taxon>Viruses</taxon>
        <taxon>Duplodnaviria</taxon>
        <taxon>Heunggongvirae</taxon>
        <taxon>Peploviricota</taxon>
        <taxon>Herviviricetes</taxon>
        <taxon>Herpesvirales</taxon>
        <taxon>Orthoherpesviridae</taxon>
        <taxon>Betaherpesvirinae</taxon>
        <taxon>Muromegalovirus</taxon>
        <taxon>Muromegalovirus muridbeta2</taxon>
    </lineage>
</organism>
<feature type="transmembrane region" description="Helical" evidence="17">
    <location>
        <begin position="737"/>
        <end position="757"/>
    </location>
</feature>
<feature type="domain" description="Herpesvirus Glycoprotein B PH-like" evidence="19">
    <location>
        <begin position="116"/>
        <end position="327"/>
    </location>
</feature>
<evidence type="ECO:0000313" key="21">
    <source>
        <dbReference type="EMBL" id="ADB44899.1"/>
    </source>
</evidence>
<keyword evidence="13" id="KW-1015">Disulfide bond</keyword>
<feature type="compositionally biased region" description="Low complexity" evidence="16">
    <location>
        <begin position="23"/>
        <end position="32"/>
    </location>
</feature>
<dbReference type="SUPFAM" id="SSF161008">
    <property type="entry name" value="Viral glycoprotein ectodomain-like"/>
    <property type="match status" value="1"/>
</dbReference>
<keyword evidence="3 17" id="KW-0812">Transmembrane</keyword>